<proteinExistence type="predicted"/>
<feature type="compositionally biased region" description="Basic and acidic residues" evidence="1">
    <location>
        <begin position="400"/>
        <end position="429"/>
    </location>
</feature>
<dbReference type="PROSITE" id="PS51257">
    <property type="entry name" value="PROKAR_LIPOPROTEIN"/>
    <property type="match status" value="1"/>
</dbReference>
<dbReference type="PANTHER" id="PTHR11439">
    <property type="entry name" value="GAG-POL-RELATED RETROTRANSPOSON"/>
    <property type="match status" value="1"/>
</dbReference>
<keyword evidence="3" id="KW-0695">RNA-directed DNA polymerase</keyword>
<dbReference type="EMBL" id="JAGRRH010000026">
    <property type="protein sequence ID" value="KAG7341273.1"/>
    <property type="molecule type" value="Genomic_DNA"/>
</dbReference>
<feature type="compositionally biased region" description="Basic residues" evidence="1">
    <location>
        <begin position="373"/>
        <end position="390"/>
    </location>
</feature>
<gene>
    <name evidence="3" type="ORF">IV203_023224</name>
</gene>
<protein>
    <submittedName>
        <fullName evidence="3">Reverse transcriptase RNA-dependent DNA polymerase</fullName>
    </submittedName>
</protein>
<dbReference type="CDD" id="cd09272">
    <property type="entry name" value="RNase_HI_RT_Ty1"/>
    <property type="match status" value="1"/>
</dbReference>
<evidence type="ECO:0000256" key="1">
    <source>
        <dbReference type="SAM" id="MobiDB-lite"/>
    </source>
</evidence>
<dbReference type="Proteomes" id="UP000693970">
    <property type="component" value="Unassembled WGS sequence"/>
</dbReference>
<reference evidence="3" key="1">
    <citation type="journal article" date="2021" name="Sci. Rep.">
        <title>Diploid genomic architecture of Nitzschia inconspicua, an elite biomass production diatom.</title>
        <authorList>
            <person name="Oliver A."/>
            <person name="Podell S."/>
            <person name="Pinowska A."/>
            <person name="Traller J.C."/>
            <person name="Smith S.R."/>
            <person name="McClure R."/>
            <person name="Beliaev A."/>
            <person name="Bohutskyi P."/>
            <person name="Hill E.A."/>
            <person name="Rabines A."/>
            <person name="Zheng H."/>
            <person name="Allen L.Z."/>
            <person name="Kuo A."/>
            <person name="Grigoriev I.V."/>
            <person name="Allen A.E."/>
            <person name="Hazlebeck D."/>
            <person name="Allen E.E."/>
        </authorList>
    </citation>
    <scope>NUCLEOTIDE SEQUENCE</scope>
    <source>
        <strain evidence="3">Hildebrandi</strain>
    </source>
</reference>
<feature type="region of interest" description="Disordered" evidence="1">
    <location>
        <begin position="461"/>
        <end position="491"/>
    </location>
</feature>
<dbReference type="OrthoDB" id="39557at2759"/>
<name>A0A9K3KCV9_9STRA</name>
<keyword evidence="3" id="KW-0808">Transferase</keyword>
<comment type="caution">
    <text evidence="3">The sequence shown here is derived from an EMBL/GenBank/DDBJ whole genome shotgun (WGS) entry which is preliminary data.</text>
</comment>
<sequence length="1827" mass="208126">MPRASNSTNATPTTTTSPAPKTFNGLLTMIGCDGDIIREINAVGLVSLEDFLDIDKDQITTLCKTIRRGGTLSLPLKVERRLNLILSEVKICRYTNRPLDSLLEATLETLRTWTARKAEMSGFKDPIDGSPVASSISKNWAKGFEQLQHWIGRHVDDDTGIPLAFAIRLGPHDASDYKSTNYSSLFEEFAKRTRLCDDQNVDFEWAKSARIKVWNILYSIFKDHPALEYMKTFQGSKDGPSAYAALRNHFLGMDTLDHLTMRLESEYANLTYTQDTKRWDFEKYVAKHVELYNLSQDLVPLGYCGIDPATRVRRFLRGIKTNVFDSVKNQIWADESLKRDFDRTVNAFKNFIADRDSYRMQGTAEIAAVSHSPGKRKSKGNGRPGKRKKSNNSEVAAVNVEDRYYTQEEYRKLSSEEKQRLRELRDGRKGGKRRKGPRKDATDAQAIGKAMADAFVNAVRGSQSTNEQKVEGSKPVDQSSDPVTNRNNPALHRGLDLDSHADMAVLGANCFVFEETGRTINVFSYDPKLGSTERRVVSGCFAYDDHDTGRVVLLIVHQGLHIPHLGYSLIPPFQMRENDVVVNDRPKFQTANPTSDDHALIINRADDAPYRIPLLLRGTTSYVNVRKPTMDEISNENLERFELTYETPEWEPGSTRYSLLEEQLLDDPTLRSTTGDILSKPSVMAVPTDGTRSAARRLDVVNRCVISHYEHEHSGSSALLASISPVLRVSGTQLEHTVGEGQENTICNDSTGNTSRPNPLFQRFKTNDRMIRYNRLSATMFTDTLEAGTLSRRQNKYAQVFVVPPNWTKAYAMRKKSDAHHCLSHLFHDVGVPEKMVMDGSKEQTKGDFRRKLRDAGCHVHQTEPYTPWSDRAELAIRELKRKTRRQMMASHCPKRLWDECLELMADINTHTVHENFDLDGQTPQAMLTGVSPDISMLAEFRWYQWIKWFDENANLPEEQERYGRYLGPARGVGNLMTAKVLNEKGNVIYQSTFRAITREEEDNPKEQELRNDFDRKVEEILGPDMKPEDMPQDDTPEYERYEDDDSDPINVEDRDDVDQNAIDMYLKAEVLLPIAGEMRTGSVSRRKRDADGNLIGKAAANPIMDTRMYVVTFPDGREAEYSANVIAENMLSMCDPEGNQYILLKHITDHRKDDTAISKENGFVWVRGRKCPRKTTKGWQLCVEWKDGTTSWEPLSALKESNPVEVAEYAVAHNLTEEPAFKWWVPFTLRKRDAIISAVNNRYWKRTHKFGIRVPKSVKEAYEIDRENGDNRWAESIQKEMNDVRVAFHILDDGQTVPPGYQFMKCHLVFDIKFDGFRFKTRMVAGGHMVETPAFLTYASVVSRETVRIALLMAALHDLDVKAADVQNAYLTAPTTEKIWTICGPEFGPDEGKKAIIVRALYGLKGSGASYRNHISNCMRHLGYESCKADPDLWMKPRTRLDDGFEYYSYVLIYVDDILVISHDALVDLKKIDYYFKMKEGSIGDPDIYLGSKIRKIRLPNQVDAWMLSPTKYIMESVKNVERYLEKEYGQKLPKRVSGPFPTGYRPEIDITPELVGDEVSYFYSQIGVLRWIVELGRIDIITEVSSLASCLALPRKGHLEAVFHLYAYLKKKSNGTIVMDPTYPTIDLSRFNDGVDWSNFYGDVKEALPLNMPKPRGKPLVMRLFVDSDHAADKLFRRSRTGFIIYLNSAPIIWYSKRQGTIETSVFGAEFVAMRTGFETARALRYKLRMMGIPVDEPVYCYGDNMSVIHNTQRPESTLKKKSNSICYHFCREAIAMGEAMTAHIRSEDNPADICTKLIPGGLKRDRIVNNILYYSGGQEERVLS</sequence>
<keyword evidence="4" id="KW-1185">Reference proteome</keyword>
<dbReference type="Pfam" id="PF07727">
    <property type="entry name" value="RVT_2"/>
    <property type="match status" value="1"/>
</dbReference>
<feature type="domain" description="Reverse transcriptase Ty1/copia-type" evidence="2">
    <location>
        <begin position="1312"/>
        <end position="1520"/>
    </location>
</feature>
<reference evidence="3" key="2">
    <citation type="submission" date="2021-04" db="EMBL/GenBank/DDBJ databases">
        <authorList>
            <person name="Podell S."/>
        </authorList>
    </citation>
    <scope>NUCLEOTIDE SEQUENCE</scope>
    <source>
        <strain evidence="3">Hildebrandi</strain>
    </source>
</reference>
<feature type="region of interest" description="Disordered" evidence="1">
    <location>
        <begin position="1001"/>
        <end position="1054"/>
    </location>
</feature>
<evidence type="ECO:0000313" key="3">
    <source>
        <dbReference type="EMBL" id="KAG7341273.1"/>
    </source>
</evidence>
<evidence type="ECO:0000313" key="4">
    <source>
        <dbReference type="Proteomes" id="UP000693970"/>
    </source>
</evidence>
<dbReference type="InterPro" id="IPR013103">
    <property type="entry name" value="RVT_2"/>
</dbReference>
<evidence type="ECO:0000259" key="2">
    <source>
        <dbReference type="Pfam" id="PF07727"/>
    </source>
</evidence>
<feature type="compositionally biased region" description="Acidic residues" evidence="1">
    <location>
        <begin position="1031"/>
        <end position="1048"/>
    </location>
</feature>
<feature type="compositionally biased region" description="Basic and acidic residues" evidence="1">
    <location>
        <begin position="1005"/>
        <end position="1030"/>
    </location>
</feature>
<feature type="compositionally biased region" description="Polar residues" evidence="1">
    <location>
        <begin position="476"/>
        <end position="488"/>
    </location>
</feature>
<dbReference type="PANTHER" id="PTHR11439:SF483">
    <property type="entry name" value="PEPTIDE SYNTHASE GLIP-LIKE, PUTATIVE (AFU_ORTHOLOGUE AFUA_3G12920)-RELATED"/>
    <property type="match status" value="1"/>
</dbReference>
<accession>A0A9K3KCV9</accession>
<dbReference type="GO" id="GO:0003964">
    <property type="term" value="F:RNA-directed DNA polymerase activity"/>
    <property type="evidence" value="ECO:0007669"/>
    <property type="project" value="UniProtKB-KW"/>
</dbReference>
<organism evidence="3 4">
    <name type="scientific">Nitzschia inconspicua</name>
    <dbReference type="NCBI Taxonomy" id="303405"/>
    <lineage>
        <taxon>Eukaryota</taxon>
        <taxon>Sar</taxon>
        <taxon>Stramenopiles</taxon>
        <taxon>Ochrophyta</taxon>
        <taxon>Bacillariophyta</taxon>
        <taxon>Bacillariophyceae</taxon>
        <taxon>Bacillariophycidae</taxon>
        <taxon>Bacillariales</taxon>
        <taxon>Bacillariaceae</taxon>
        <taxon>Nitzschia</taxon>
    </lineage>
</organism>
<keyword evidence="3" id="KW-0548">Nucleotidyltransferase</keyword>
<feature type="region of interest" description="Disordered" evidence="1">
    <location>
        <begin position="366"/>
        <end position="444"/>
    </location>
</feature>